<dbReference type="EMBL" id="BAAATK010000005">
    <property type="protein sequence ID" value="GAA2426613.1"/>
    <property type="molecule type" value="Genomic_DNA"/>
</dbReference>
<protein>
    <submittedName>
        <fullName evidence="3">DUF6299 family protein</fullName>
    </submittedName>
</protein>
<keyword evidence="1" id="KW-0732">Signal</keyword>
<evidence type="ECO:0000313" key="3">
    <source>
        <dbReference type="EMBL" id="GAA2426613.1"/>
    </source>
</evidence>
<organism evidence="3 4">
    <name type="scientific">Streptomyces glaucus</name>
    <dbReference type="NCBI Taxonomy" id="284029"/>
    <lineage>
        <taxon>Bacteria</taxon>
        <taxon>Bacillati</taxon>
        <taxon>Actinomycetota</taxon>
        <taxon>Actinomycetes</taxon>
        <taxon>Kitasatosporales</taxon>
        <taxon>Streptomycetaceae</taxon>
        <taxon>Streptomyces</taxon>
    </lineage>
</organism>
<reference evidence="4" key="1">
    <citation type="journal article" date="2019" name="Int. J. Syst. Evol. Microbiol.">
        <title>The Global Catalogue of Microorganisms (GCM) 10K type strain sequencing project: providing services to taxonomists for standard genome sequencing and annotation.</title>
        <authorList>
            <consortium name="The Broad Institute Genomics Platform"/>
            <consortium name="The Broad Institute Genome Sequencing Center for Infectious Disease"/>
            <person name="Wu L."/>
            <person name="Ma J."/>
        </authorList>
    </citation>
    <scope>NUCLEOTIDE SEQUENCE [LARGE SCALE GENOMIC DNA]</scope>
    <source>
        <strain evidence="4">JCM 6922</strain>
    </source>
</reference>
<dbReference type="Pfam" id="PF19816">
    <property type="entry name" value="DUF6299"/>
    <property type="match status" value="1"/>
</dbReference>
<keyword evidence="4" id="KW-1185">Reference proteome</keyword>
<feature type="chain" id="PRO_5046420409" evidence="1">
    <location>
        <begin position="29"/>
        <end position="142"/>
    </location>
</feature>
<feature type="domain" description="DUF6299" evidence="2">
    <location>
        <begin position="30"/>
        <end position="141"/>
    </location>
</feature>
<feature type="signal peptide" evidence="1">
    <location>
        <begin position="1"/>
        <end position="28"/>
    </location>
</feature>
<dbReference type="RefSeq" id="WP_344600352.1">
    <property type="nucleotide sequence ID" value="NZ_BAAATK010000005.1"/>
</dbReference>
<gene>
    <name evidence="3" type="ORF">GCM10010421_12230</name>
</gene>
<evidence type="ECO:0000256" key="1">
    <source>
        <dbReference type="SAM" id="SignalP"/>
    </source>
</evidence>
<comment type="caution">
    <text evidence="3">The sequence shown here is derived from an EMBL/GenBank/DDBJ whole genome shotgun (WGS) entry which is preliminary data.</text>
</comment>
<evidence type="ECO:0000259" key="2">
    <source>
        <dbReference type="Pfam" id="PF19816"/>
    </source>
</evidence>
<proteinExistence type="predicted"/>
<name>A0ABP5WJD6_9ACTN</name>
<dbReference type="Proteomes" id="UP001500460">
    <property type="component" value="Unassembled WGS sequence"/>
</dbReference>
<dbReference type="InterPro" id="IPR046266">
    <property type="entry name" value="DUF6299"/>
</dbReference>
<evidence type="ECO:0000313" key="4">
    <source>
        <dbReference type="Proteomes" id="UP001500460"/>
    </source>
</evidence>
<sequence>MSFRRVLTAVAAGAAVLLLTAPAAPAHAAPDESVTVDPTGRIAADGTVTLSGTYRCVTAGTPVFVGSSVTQPTTLRYGIGGTRAVCDGKEHRWVNTARVAGRALVAGPARAEATLLELRTLGILPVPRVHAGQARTVTLVAA</sequence>
<accession>A0ABP5WJD6</accession>